<dbReference type="Proteomes" id="UP001154420">
    <property type="component" value="Unassembled WGS sequence"/>
</dbReference>
<gene>
    <name evidence="1" type="ORF">D5281_19295</name>
</gene>
<sequence length="82" mass="9527">MENVTGIFDEYNPDTATVNRKEVTEEEFEMWFDLAGLLEDSSIPRSRIKKENGIATAFVIDVFQKEDEYILTEDLDFGAIEW</sequence>
<evidence type="ECO:0000313" key="1">
    <source>
        <dbReference type="EMBL" id="NBJ94661.1"/>
    </source>
</evidence>
<comment type="caution">
    <text evidence="1">The sequence shown here is derived from an EMBL/GenBank/DDBJ whole genome shotgun (WGS) entry which is preliminary data.</text>
</comment>
<keyword evidence="2" id="KW-1185">Reference proteome</keyword>
<dbReference type="AlphaFoldDB" id="A0A9X5GU42"/>
<reference evidence="1" key="1">
    <citation type="submission" date="2018-09" db="EMBL/GenBank/DDBJ databases">
        <title>Murine metabolic-syndrome-specific gut microbial biobank.</title>
        <authorList>
            <person name="Liu C."/>
        </authorList>
    </citation>
    <scope>NUCLEOTIDE SEQUENCE</scope>
    <source>
        <strain evidence="1">D42-62</strain>
    </source>
</reference>
<organism evidence="1 2">
    <name type="scientific">Parablautia muri</name>
    <dbReference type="NCBI Taxonomy" id="2320879"/>
    <lineage>
        <taxon>Bacteria</taxon>
        <taxon>Bacillati</taxon>
        <taxon>Bacillota</taxon>
        <taxon>Clostridia</taxon>
        <taxon>Lachnospirales</taxon>
        <taxon>Lachnospiraceae</taxon>
        <taxon>Parablautia</taxon>
    </lineage>
</organism>
<proteinExistence type="predicted"/>
<protein>
    <submittedName>
        <fullName evidence="1">Uncharacterized protein</fullName>
    </submittedName>
</protein>
<accession>A0A9X5GU42</accession>
<evidence type="ECO:0000313" key="2">
    <source>
        <dbReference type="Proteomes" id="UP001154420"/>
    </source>
</evidence>
<name>A0A9X5GU42_9FIRM</name>
<dbReference type="EMBL" id="QZDT01000046">
    <property type="protein sequence ID" value="NBJ94661.1"/>
    <property type="molecule type" value="Genomic_DNA"/>
</dbReference>